<feature type="domain" description="Poly A polymerase head" evidence="9">
    <location>
        <begin position="52"/>
        <end position="175"/>
    </location>
</feature>
<keyword evidence="3" id="KW-0819">tRNA processing</keyword>
<feature type="region of interest" description="Disordered" evidence="8">
    <location>
        <begin position="428"/>
        <end position="447"/>
    </location>
</feature>
<evidence type="ECO:0000259" key="10">
    <source>
        <dbReference type="Pfam" id="PF12627"/>
    </source>
</evidence>
<dbReference type="PANTHER" id="PTHR46173">
    <property type="entry name" value="CCA TRNA NUCLEOTIDYLTRANSFERASE 1, MITOCHONDRIAL"/>
    <property type="match status" value="1"/>
</dbReference>
<dbReference type="AlphaFoldDB" id="A0A075GSG5"/>
<keyword evidence="5" id="KW-0479">Metal-binding</keyword>
<dbReference type="SUPFAM" id="SSF81301">
    <property type="entry name" value="Nucleotidyltransferase"/>
    <property type="match status" value="1"/>
</dbReference>
<keyword evidence="7" id="KW-0460">Magnesium</keyword>
<proteinExistence type="predicted"/>
<protein>
    <submittedName>
        <fullName evidence="11">tRNA cytidylyltransferase (Cca)</fullName>
        <ecNumber evidence="11">2.7.7.72</ecNumber>
    </submittedName>
</protein>
<dbReference type="EC" id="2.7.7.72" evidence="11"/>
<evidence type="ECO:0000256" key="6">
    <source>
        <dbReference type="ARBA" id="ARBA00022741"/>
    </source>
</evidence>
<dbReference type="GO" id="GO:0004810">
    <property type="term" value="F:CCA tRNA nucleotidyltransferase activity"/>
    <property type="evidence" value="ECO:0007669"/>
    <property type="project" value="UniProtKB-EC"/>
</dbReference>
<evidence type="ECO:0000256" key="3">
    <source>
        <dbReference type="ARBA" id="ARBA00022694"/>
    </source>
</evidence>
<evidence type="ECO:0000256" key="4">
    <source>
        <dbReference type="ARBA" id="ARBA00022695"/>
    </source>
</evidence>
<keyword evidence="2 11" id="KW-0808">Transferase</keyword>
<dbReference type="InterPro" id="IPR032828">
    <property type="entry name" value="PolyA_RNA-bd"/>
</dbReference>
<dbReference type="GO" id="GO:0008033">
    <property type="term" value="P:tRNA processing"/>
    <property type="evidence" value="ECO:0007669"/>
    <property type="project" value="UniProtKB-KW"/>
</dbReference>
<dbReference type="InterPro" id="IPR050264">
    <property type="entry name" value="Bact_CCA-adding_enz_type3_sf"/>
</dbReference>
<organism evidence="11">
    <name type="scientific">uncultured marine group II/III euryarchaeote KM3_180_D08</name>
    <dbReference type="NCBI Taxonomy" id="1457942"/>
    <lineage>
        <taxon>Archaea</taxon>
        <taxon>Methanobacteriati</taxon>
        <taxon>Methanobacteriota</taxon>
        <taxon>environmental samples</taxon>
    </lineage>
</organism>
<name>A0A075GSG5_9EURY</name>
<dbReference type="Gene3D" id="1.10.3090.10">
    <property type="entry name" value="cca-adding enzyme, domain 2"/>
    <property type="match status" value="1"/>
</dbReference>
<comment type="cofactor">
    <cofactor evidence="1">
        <name>Mg(2+)</name>
        <dbReference type="ChEBI" id="CHEBI:18420"/>
    </cofactor>
</comment>
<evidence type="ECO:0000256" key="7">
    <source>
        <dbReference type="ARBA" id="ARBA00022842"/>
    </source>
</evidence>
<dbReference type="GO" id="GO:0000166">
    <property type="term" value="F:nucleotide binding"/>
    <property type="evidence" value="ECO:0007669"/>
    <property type="project" value="UniProtKB-KW"/>
</dbReference>
<keyword evidence="6" id="KW-0547">Nucleotide-binding</keyword>
<keyword evidence="4 11" id="KW-0548">Nucleotidyltransferase</keyword>
<dbReference type="CDD" id="cd05398">
    <property type="entry name" value="NT_ClassII-CCAase"/>
    <property type="match status" value="1"/>
</dbReference>
<sequence>MESFARLSQLPAGLLADVPAEPLPQSLAGWISALPEEVLTIVSKVAESGHGVWVVGGPVRDGLSGRIPNDFDLTSTMEPDQVIDLFPDSIPTGVEYGTVTVRTEPGGAHFEMTTLRSDQEYLDGRRPESVKFGKSLNDDLQRRDLTINSMAIDLARCLLHDPFEGRLDLGKGVLRAVGEAKVRLAEDGLRIMRVYRFMDQSEAGLWQPDEELSAALIESQTMLQNVSVERIWQEFTRILEGEHAADILSRLAVDGVLERLLPSGNMELRPQSELSGVENPVEARLAILFHPASARDDLIALKAPKKVIVGVEDLLSRLGQLPNPAEPGELRLYRAALGARLQLQLACESALDEPSEAAVSTALDALAVNRAGNSPLADGNWIVEQTGLSPGIRLGRLKAWLHHLQVENDLATLSEVAERLAQLSWQDGEPESWPRLQWPPADTPADE</sequence>
<dbReference type="PANTHER" id="PTHR46173:SF1">
    <property type="entry name" value="CCA TRNA NUCLEOTIDYLTRANSFERASE 1, MITOCHONDRIAL"/>
    <property type="match status" value="1"/>
</dbReference>
<dbReference type="Gene3D" id="3.30.460.10">
    <property type="entry name" value="Beta Polymerase, domain 2"/>
    <property type="match status" value="1"/>
</dbReference>
<dbReference type="InterPro" id="IPR043519">
    <property type="entry name" value="NT_sf"/>
</dbReference>
<reference evidence="11" key="1">
    <citation type="journal article" date="2014" name="Genome Biol. Evol.">
        <title>Pangenome evidence for extensive interdomain horizontal transfer affecting lineage core and shell genes in uncultured planktonic thaumarchaeota and euryarchaeota.</title>
        <authorList>
            <person name="Deschamps P."/>
            <person name="Zivanovic Y."/>
            <person name="Moreira D."/>
            <person name="Rodriguez-Valera F."/>
            <person name="Lopez-Garcia P."/>
        </authorList>
    </citation>
    <scope>NUCLEOTIDE SEQUENCE</scope>
</reference>
<evidence type="ECO:0000256" key="5">
    <source>
        <dbReference type="ARBA" id="ARBA00022723"/>
    </source>
</evidence>
<evidence type="ECO:0000256" key="2">
    <source>
        <dbReference type="ARBA" id="ARBA00022679"/>
    </source>
</evidence>
<evidence type="ECO:0000259" key="9">
    <source>
        <dbReference type="Pfam" id="PF01743"/>
    </source>
</evidence>
<dbReference type="GO" id="GO:0000049">
    <property type="term" value="F:tRNA binding"/>
    <property type="evidence" value="ECO:0007669"/>
    <property type="project" value="TreeGrafter"/>
</dbReference>
<accession>A0A075GSG5</accession>
<feature type="domain" description="tRNA nucleotidyltransferase/poly(A) polymerase RNA and SrmB- binding" evidence="10">
    <location>
        <begin position="209"/>
        <end position="263"/>
    </location>
</feature>
<dbReference type="Pfam" id="PF01743">
    <property type="entry name" value="PolyA_pol"/>
    <property type="match status" value="1"/>
</dbReference>
<dbReference type="SUPFAM" id="SSF81891">
    <property type="entry name" value="Poly A polymerase C-terminal region-like"/>
    <property type="match status" value="1"/>
</dbReference>
<dbReference type="Pfam" id="PF12627">
    <property type="entry name" value="PolyA_pol_RNAbd"/>
    <property type="match status" value="1"/>
</dbReference>
<gene>
    <name evidence="11" type="primary">cca</name>
</gene>
<dbReference type="InterPro" id="IPR002646">
    <property type="entry name" value="PolA_pol_head_dom"/>
</dbReference>
<dbReference type="GO" id="GO:0046872">
    <property type="term" value="F:metal ion binding"/>
    <property type="evidence" value="ECO:0007669"/>
    <property type="project" value="UniProtKB-KW"/>
</dbReference>
<evidence type="ECO:0000313" key="11">
    <source>
        <dbReference type="EMBL" id="AIF05172.1"/>
    </source>
</evidence>
<evidence type="ECO:0000256" key="8">
    <source>
        <dbReference type="SAM" id="MobiDB-lite"/>
    </source>
</evidence>
<evidence type="ECO:0000256" key="1">
    <source>
        <dbReference type="ARBA" id="ARBA00001946"/>
    </source>
</evidence>
<dbReference type="EMBL" id="KF900731">
    <property type="protein sequence ID" value="AIF05172.1"/>
    <property type="molecule type" value="Genomic_DNA"/>
</dbReference>